<accession>A0AAD3CL26</accession>
<name>A0AAD3CL26_9STRA</name>
<feature type="compositionally biased region" description="Basic and acidic residues" evidence="1">
    <location>
        <begin position="54"/>
        <end position="64"/>
    </location>
</feature>
<dbReference type="Proteomes" id="UP001054902">
    <property type="component" value="Unassembled WGS sequence"/>
</dbReference>
<feature type="region of interest" description="Disordered" evidence="1">
    <location>
        <begin position="50"/>
        <end position="134"/>
    </location>
</feature>
<comment type="caution">
    <text evidence="2">The sequence shown here is derived from an EMBL/GenBank/DDBJ whole genome shotgun (WGS) entry which is preliminary data.</text>
</comment>
<evidence type="ECO:0000256" key="1">
    <source>
        <dbReference type="SAM" id="MobiDB-lite"/>
    </source>
</evidence>
<organism evidence="2 3">
    <name type="scientific">Chaetoceros tenuissimus</name>
    <dbReference type="NCBI Taxonomy" id="426638"/>
    <lineage>
        <taxon>Eukaryota</taxon>
        <taxon>Sar</taxon>
        <taxon>Stramenopiles</taxon>
        <taxon>Ochrophyta</taxon>
        <taxon>Bacillariophyta</taxon>
        <taxon>Coscinodiscophyceae</taxon>
        <taxon>Chaetocerotophycidae</taxon>
        <taxon>Chaetocerotales</taxon>
        <taxon>Chaetocerotaceae</taxon>
        <taxon>Chaetoceros</taxon>
    </lineage>
</organism>
<evidence type="ECO:0000313" key="2">
    <source>
        <dbReference type="EMBL" id="GFH47050.1"/>
    </source>
</evidence>
<sequence length="157" mass="17905">MNELKIHHCILETYYKSKKENENQKEQNKDRSINNLIETFLDSYEEVMSMTNRQETRNSRRGSDSTESINSTISCNSCSSIPGRNMVEFDRAQATSRGAPPPLPKSETKKRVSFGLPSTLTESQEDKKRGSARGEIKGILRKNSFIYKQSLTNKYAS</sequence>
<evidence type="ECO:0000313" key="3">
    <source>
        <dbReference type="Proteomes" id="UP001054902"/>
    </source>
</evidence>
<keyword evidence="3" id="KW-1185">Reference proteome</keyword>
<feature type="compositionally biased region" description="Low complexity" evidence="1">
    <location>
        <begin position="65"/>
        <end position="80"/>
    </location>
</feature>
<protein>
    <submittedName>
        <fullName evidence="2">Uncharacterized protein</fullName>
    </submittedName>
</protein>
<reference evidence="2 3" key="1">
    <citation type="journal article" date="2021" name="Sci. Rep.">
        <title>The genome of the diatom Chaetoceros tenuissimus carries an ancient integrated fragment of an extant virus.</title>
        <authorList>
            <person name="Hongo Y."/>
            <person name="Kimura K."/>
            <person name="Takaki Y."/>
            <person name="Yoshida Y."/>
            <person name="Baba S."/>
            <person name="Kobayashi G."/>
            <person name="Nagasaki K."/>
            <person name="Hano T."/>
            <person name="Tomaru Y."/>
        </authorList>
    </citation>
    <scope>NUCLEOTIDE SEQUENCE [LARGE SCALE GENOMIC DNA]</scope>
    <source>
        <strain evidence="2 3">NIES-3715</strain>
    </source>
</reference>
<dbReference type="AlphaFoldDB" id="A0AAD3CL26"/>
<gene>
    <name evidence="2" type="ORF">CTEN210_03525</name>
</gene>
<dbReference type="EMBL" id="BLLK01000022">
    <property type="protein sequence ID" value="GFH47050.1"/>
    <property type="molecule type" value="Genomic_DNA"/>
</dbReference>
<proteinExistence type="predicted"/>
<feature type="compositionally biased region" description="Basic and acidic residues" evidence="1">
    <location>
        <begin position="124"/>
        <end position="134"/>
    </location>
</feature>